<evidence type="ECO:0000256" key="1">
    <source>
        <dbReference type="SAM" id="Phobius"/>
    </source>
</evidence>
<gene>
    <name evidence="2" type="ORF">KIN20_009801</name>
</gene>
<keyword evidence="1" id="KW-0812">Transmembrane</keyword>
<accession>A0AAD5MT14</accession>
<name>A0AAD5MT14_PARTN</name>
<reference evidence="2" key="1">
    <citation type="submission" date="2021-06" db="EMBL/GenBank/DDBJ databases">
        <title>Parelaphostrongylus tenuis whole genome reference sequence.</title>
        <authorList>
            <person name="Garwood T.J."/>
            <person name="Larsen P.A."/>
            <person name="Fountain-Jones N.M."/>
            <person name="Garbe J.R."/>
            <person name="Macchietto M.G."/>
            <person name="Kania S.A."/>
            <person name="Gerhold R.W."/>
            <person name="Richards J.E."/>
            <person name="Wolf T.M."/>
        </authorList>
    </citation>
    <scope>NUCLEOTIDE SEQUENCE</scope>
    <source>
        <strain evidence="2">MNPRO001-30</strain>
        <tissue evidence="2">Meninges</tissue>
    </source>
</reference>
<evidence type="ECO:0000313" key="2">
    <source>
        <dbReference type="EMBL" id="KAJ1353209.1"/>
    </source>
</evidence>
<dbReference type="Proteomes" id="UP001196413">
    <property type="component" value="Unassembled WGS sequence"/>
</dbReference>
<proteinExistence type="predicted"/>
<protein>
    <submittedName>
        <fullName evidence="2">Uncharacterized protein</fullName>
    </submittedName>
</protein>
<dbReference type="AlphaFoldDB" id="A0AAD5MT14"/>
<keyword evidence="3" id="KW-1185">Reference proteome</keyword>
<sequence length="94" mass="10507">MPLRETFVGVAKQTGWAASRTATVCLLMGAILALFEAVAKAVFGDTNSDDYDREVDKLPGITTLTKNRSENSRLHVHIELEESREEVETLVWRT</sequence>
<organism evidence="2 3">
    <name type="scientific">Parelaphostrongylus tenuis</name>
    <name type="common">Meningeal worm</name>
    <dbReference type="NCBI Taxonomy" id="148309"/>
    <lineage>
        <taxon>Eukaryota</taxon>
        <taxon>Metazoa</taxon>
        <taxon>Ecdysozoa</taxon>
        <taxon>Nematoda</taxon>
        <taxon>Chromadorea</taxon>
        <taxon>Rhabditida</taxon>
        <taxon>Rhabditina</taxon>
        <taxon>Rhabditomorpha</taxon>
        <taxon>Strongyloidea</taxon>
        <taxon>Metastrongylidae</taxon>
        <taxon>Parelaphostrongylus</taxon>
    </lineage>
</organism>
<keyword evidence="1" id="KW-1133">Transmembrane helix</keyword>
<evidence type="ECO:0000313" key="3">
    <source>
        <dbReference type="Proteomes" id="UP001196413"/>
    </source>
</evidence>
<feature type="transmembrane region" description="Helical" evidence="1">
    <location>
        <begin position="21"/>
        <end position="43"/>
    </location>
</feature>
<dbReference type="EMBL" id="JAHQIW010001638">
    <property type="protein sequence ID" value="KAJ1353209.1"/>
    <property type="molecule type" value="Genomic_DNA"/>
</dbReference>
<keyword evidence="1" id="KW-0472">Membrane</keyword>
<comment type="caution">
    <text evidence="2">The sequence shown here is derived from an EMBL/GenBank/DDBJ whole genome shotgun (WGS) entry which is preliminary data.</text>
</comment>